<sequence length="189" mass="21224">MHQVFPPFSFQPRESRTVNTPCSSQLLSNSTQKDNEDRNVNSMEENCQDRGNEDDDDADVRDDDAASEPIGEVCSVTTTRPNWTAEDLIDPTDQWSEAFERLPPQPLSNSIAFHTFNLAKLVRKLAGGPRTSGSVFMAEPDANGIVHRNLHLVAFQVSLIRLLYTVNQWLSFVRFCVPLSPVGLQLYVD</sequence>
<organism evidence="2 3">
    <name type="scientific">Echinostoma caproni</name>
    <dbReference type="NCBI Taxonomy" id="27848"/>
    <lineage>
        <taxon>Eukaryota</taxon>
        <taxon>Metazoa</taxon>
        <taxon>Spiralia</taxon>
        <taxon>Lophotrochozoa</taxon>
        <taxon>Platyhelminthes</taxon>
        <taxon>Trematoda</taxon>
        <taxon>Digenea</taxon>
        <taxon>Plagiorchiida</taxon>
        <taxon>Echinostomata</taxon>
        <taxon>Echinostomatoidea</taxon>
        <taxon>Echinostomatidae</taxon>
        <taxon>Echinostoma</taxon>
    </lineage>
</organism>
<dbReference type="Proteomes" id="UP000272942">
    <property type="component" value="Unassembled WGS sequence"/>
</dbReference>
<dbReference type="EMBL" id="UZAN01065776">
    <property type="protein sequence ID" value="VDP94045.1"/>
    <property type="molecule type" value="Genomic_DNA"/>
</dbReference>
<reference evidence="2 3" key="1">
    <citation type="submission" date="2018-11" db="EMBL/GenBank/DDBJ databases">
        <authorList>
            <consortium name="Pathogen Informatics"/>
        </authorList>
    </citation>
    <scope>NUCLEOTIDE SEQUENCE [LARGE SCALE GENOMIC DNA]</scope>
    <source>
        <strain evidence="2 3">Egypt</strain>
    </source>
</reference>
<accession>A0A3P8J1L7</accession>
<keyword evidence="3" id="KW-1185">Reference proteome</keyword>
<proteinExistence type="predicted"/>
<evidence type="ECO:0000313" key="3">
    <source>
        <dbReference type="Proteomes" id="UP000272942"/>
    </source>
</evidence>
<feature type="compositionally biased region" description="Polar residues" evidence="1">
    <location>
        <begin position="17"/>
        <end position="32"/>
    </location>
</feature>
<feature type="compositionally biased region" description="Acidic residues" evidence="1">
    <location>
        <begin position="52"/>
        <end position="66"/>
    </location>
</feature>
<name>A0A3P8J1L7_9TREM</name>
<dbReference type="OrthoDB" id="10564424at2759"/>
<evidence type="ECO:0000313" key="2">
    <source>
        <dbReference type="EMBL" id="VDP94045.1"/>
    </source>
</evidence>
<evidence type="ECO:0000256" key="1">
    <source>
        <dbReference type="SAM" id="MobiDB-lite"/>
    </source>
</evidence>
<protein>
    <submittedName>
        <fullName evidence="2">Uncharacterized protein</fullName>
    </submittedName>
</protein>
<dbReference type="AlphaFoldDB" id="A0A3P8J1L7"/>
<feature type="region of interest" description="Disordered" evidence="1">
    <location>
        <begin position="1"/>
        <end position="71"/>
    </location>
</feature>
<gene>
    <name evidence="2" type="ORF">ECPE_LOCUS16773</name>
</gene>